<dbReference type="Pfam" id="PF11175">
    <property type="entry name" value="DUF2961"/>
    <property type="match status" value="1"/>
</dbReference>
<evidence type="ECO:0000313" key="3">
    <source>
        <dbReference type="Proteomes" id="UP001056619"/>
    </source>
</evidence>
<evidence type="ECO:0000313" key="2">
    <source>
        <dbReference type="EMBL" id="USA60074.1"/>
    </source>
</evidence>
<dbReference type="Proteomes" id="UP001056619">
    <property type="component" value="Chromosome"/>
</dbReference>
<dbReference type="RefSeq" id="WP_301641261.1">
    <property type="nucleotide sequence ID" value="NZ_CP098494.1"/>
</dbReference>
<keyword evidence="1" id="KW-0732">Signal</keyword>
<keyword evidence="3" id="KW-1185">Reference proteome</keyword>
<dbReference type="InterPro" id="IPR021345">
    <property type="entry name" value="DUF2961"/>
</dbReference>
<dbReference type="EMBL" id="CP098494">
    <property type="protein sequence ID" value="USA60074.1"/>
    <property type="molecule type" value="Genomic_DNA"/>
</dbReference>
<reference evidence="2 3" key="1">
    <citation type="submission" date="2022-06" db="EMBL/GenBank/DDBJ databases">
        <authorList>
            <person name="Liu G."/>
        </authorList>
    </citation>
    <scope>NUCLEOTIDE SEQUENCE [LARGE SCALE GENOMIC DNA]</scope>
    <source>
        <strain evidence="2 3">E4</strain>
    </source>
</reference>
<feature type="chain" id="PRO_5047233374" evidence="1">
    <location>
        <begin position="21"/>
        <end position="414"/>
    </location>
</feature>
<name>A0ABY4U1S7_9SPHN</name>
<feature type="signal peptide" evidence="1">
    <location>
        <begin position="1"/>
        <end position="20"/>
    </location>
</feature>
<organism evidence="2 3">
    <name type="scientific">Qipengyuania citrea</name>
    <dbReference type="NCBI Taxonomy" id="225971"/>
    <lineage>
        <taxon>Bacteria</taxon>
        <taxon>Pseudomonadati</taxon>
        <taxon>Pseudomonadota</taxon>
        <taxon>Alphaproteobacteria</taxon>
        <taxon>Sphingomonadales</taxon>
        <taxon>Erythrobacteraceae</taxon>
        <taxon>Qipengyuania</taxon>
    </lineage>
</organism>
<accession>A0ABY4U1S7</accession>
<proteinExistence type="predicted"/>
<dbReference type="Gene3D" id="2.60.120.1390">
    <property type="match status" value="1"/>
</dbReference>
<protein>
    <submittedName>
        <fullName evidence="2">DUF2961 domain-containing protein</fullName>
    </submittedName>
</protein>
<evidence type="ECO:0000256" key="1">
    <source>
        <dbReference type="SAM" id="SignalP"/>
    </source>
</evidence>
<sequence>MMRLATAALVALLVPASTMAQNEPAPLFEMPEGEHTRWISPENPTGAVGAGGHENRGAKGHAFETIPVGETHVLADIDGSGVIDRLWMTIEDRAPDALRGLRLEIFWDGAQTPAVSVPLGDFFLHGAGEMVPMETALLSSPEGRSFVSTIPMPFQTGAKIVMRNESPRQVNLIFYDINFRLLDTPPKDALYFHAWWNRDRRTELGEDFRILPRIEGRGRFLGTNVTVLTNPAYKDAWWGEGEVKIYLDDDDALPTLIGTGTEDYIGTAWGQGAYINRFQGAPIATWEGGGRWTFYRFHVPDPVYFTSGIEVALQQIGGARKNVVTGLQEAGAPLVPVTIDPGSRNNFQKLLSRDETVALTDPSLPDGHTNFYRSDDVAAVAYFYLDRAENGLPPIASPAERMAGIRLAPPAEER</sequence>
<gene>
    <name evidence="2" type="ORF">NCF85_08035</name>
</gene>